<feature type="region of interest" description="Disordered" evidence="1">
    <location>
        <begin position="133"/>
        <end position="154"/>
    </location>
</feature>
<gene>
    <name evidence="2" type="ORF">CTOB1V02_LOCUS7843</name>
</gene>
<proteinExistence type="predicted"/>
<name>A0A7R8WIZ5_9CRUS</name>
<protein>
    <submittedName>
        <fullName evidence="2">Uncharacterized protein</fullName>
    </submittedName>
</protein>
<evidence type="ECO:0000256" key="1">
    <source>
        <dbReference type="SAM" id="MobiDB-lite"/>
    </source>
</evidence>
<accession>A0A7R8WIZ5</accession>
<evidence type="ECO:0000313" key="2">
    <source>
        <dbReference type="EMBL" id="CAD7229979.1"/>
    </source>
</evidence>
<reference evidence="2" key="1">
    <citation type="submission" date="2020-11" db="EMBL/GenBank/DDBJ databases">
        <authorList>
            <person name="Tran Van P."/>
        </authorList>
    </citation>
    <scope>NUCLEOTIDE SEQUENCE</scope>
</reference>
<sequence>MAGGGGGSSTEMERLGTELQRESVCVRVMIRIESVYVRVMIRIGGPGPVGSRTLQGIVIGGMAERGSSVAGFWRPLMHALRPMFGRYWPKDDRKRHLEQARERRKRQQAIISAKNGSPVSGGGSVRVTDIHRRHSSAGSPSAAMGSSLFDAHGDFDHRRSADPIRFERASPEMTKA</sequence>
<dbReference type="AlphaFoldDB" id="A0A7R8WIZ5"/>
<feature type="compositionally biased region" description="Low complexity" evidence="1">
    <location>
        <begin position="136"/>
        <end position="147"/>
    </location>
</feature>
<dbReference type="EMBL" id="OB662390">
    <property type="protein sequence ID" value="CAD7229979.1"/>
    <property type="molecule type" value="Genomic_DNA"/>
</dbReference>
<organism evidence="2">
    <name type="scientific">Cyprideis torosa</name>
    <dbReference type="NCBI Taxonomy" id="163714"/>
    <lineage>
        <taxon>Eukaryota</taxon>
        <taxon>Metazoa</taxon>
        <taxon>Ecdysozoa</taxon>
        <taxon>Arthropoda</taxon>
        <taxon>Crustacea</taxon>
        <taxon>Oligostraca</taxon>
        <taxon>Ostracoda</taxon>
        <taxon>Podocopa</taxon>
        <taxon>Podocopida</taxon>
        <taxon>Cytherocopina</taxon>
        <taxon>Cytheroidea</taxon>
        <taxon>Cytherideidae</taxon>
        <taxon>Cyprideis</taxon>
    </lineage>
</organism>